<gene>
    <name evidence="1" type="ORF">L1987_51312</name>
</gene>
<name>A0ACB9EQK2_9ASTR</name>
<reference evidence="2" key="1">
    <citation type="journal article" date="2022" name="Mol. Ecol. Resour.">
        <title>The genomes of chicory, endive, great burdock and yacon provide insights into Asteraceae palaeo-polyploidization history and plant inulin production.</title>
        <authorList>
            <person name="Fan W."/>
            <person name="Wang S."/>
            <person name="Wang H."/>
            <person name="Wang A."/>
            <person name="Jiang F."/>
            <person name="Liu H."/>
            <person name="Zhao H."/>
            <person name="Xu D."/>
            <person name="Zhang Y."/>
        </authorList>
    </citation>
    <scope>NUCLEOTIDE SEQUENCE [LARGE SCALE GENOMIC DNA]</scope>
    <source>
        <strain evidence="2">cv. Yunnan</strain>
    </source>
</reference>
<organism evidence="1 2">
    <name type="scientific">Smallanthus sonchifolius</name>
    <dbReference type="NCBI Taxonomy" id="185202"/>
    <lineage>
        <taxon>Eukaryota</taxon>
        <taxon>Viridiplantae</taxon>
        <taxon>Streptophyta</taxon>
        <taxon>Embryophyta</taxon>
        <taxon>Tracheophyta</taxon>
        <taxon>Spermatophyta</taxon>
        <taxon>Magnoliopsida</taxon>
        <taxon>eudicotyledons</taxon>
        <taxon>Gunneridae</taxon>
        <taxon>Pentapetalae</taxon>
        <taxon>asterids</taxon>
        <taxon>campanulids</taxon>
        <taxon>Asterales</taxon>
        <taxon>Asteraceae</taxon>
        <taxon>Asteroideae</taxon>
        <taxon>Heliantheae alliance</taxon>
        <taxon>Millerieae</taxon>
        <taxon>Smallanthus</taxon>
    </lineage>
</organism>
<proteinExistence type="predicted"/>
<reference evidence="1 2" key="2">
    <citation type="journal article" date="2022" name="Mol. Ecol. Resour.">
        <title>The genomes of chicory, endive, great burdock and yacon provide insights into Asteraceae paleo-polyploidization history and plant inulin production.</title>
        <authorList>
            <person name="Fan W."/>
            <person name="Wang S."/>
            <person name="Wang H."/>
            <person name="Wang A."/>
            <person name="Jiang F."/>
            <person name="Liu H."/>
            <person name="Zhao H."/>
            <person name="Xu D."/>
            <person name="Zhang Y."/>
        </authorList>
    </citation>
    <scope>NUCLEOTIDE SEQUENCE [LARGE SCALE GENOMIC DNA]</scope>
    <source>
        <strain evidence="2">cv. Yunnan</strain>
        <tissue evidence="1">Leaves</tissue>
    </source>
</reference>
<comment type="caution">
    <text evidence="1">The sequence shown here is derived from an EMBL/GenBank/DDBJ whole genome shotgun (WGS) entry which is preliminary data.</text>
</comment>
<sequence>MAIVPLHFLPRRVPVAKPIVVQLHPNPALFQDEKALRSADKWPFFKVRAADMKKVATSDVKANRLDKELNAKMVRHLTIVRFKEDGSFGIKKQRGGVNS</sequence>
<dbReference type="EMBL" id="CM042034">
    <property type="protein sequence ID" value="KAI3760910.1"/>
    <property type="molecule type" value="Genomic_DNA"/>
</dbReference>
<dbReference type="Proteomes" id="UP001056120">
    <property type="component" value="Linkage Group LG17"/>
</dbReference>
<evidence type="ECO:0000313" key="1">
    <source>
        <dbReference type="EMBL" id="KAI3760910.1"/>
    </source>
</evidence>
<keyword evidence="2" id="KW-1185">Reference proteome</keyword>
<evidence type="ECO:0000313" key="2">
    <source>
        <dbReference type="Proteomes" id="UP001056120"/>
    </source>
</evidence>
<accession>A0ACB9EQK2</accession>
<protein>
    <submittedName>
        <fullName evidence="1">Uncharacterized protein</fullName>
    </submittedName>
</protein>